<keyword evidence="7 12" id="KW-0489">Methyltransferase</keyword>
<evidence type="ECO:0000259" key="14">
    <source>
        <dbReference type="Pfam" id="PF20260"/>
    </source>
</evidence>
<dbReference type="STRING" id="465721.ACG33_01480"/>
<evidence type="ECO:0000256" key="10">
    <source>
        <dbReference type="ARBA" id="ARBA00025699"/>
    </source>
</evidence>
<keyword evidence="16" id="KW-1185">Reference proteome</keyword>
<comment type="subcellular location">
    <subcellularLocation>
        <location evidence="1 12">Cytoplasm</location>
    </subcellularLocation>
</comment>
<dbReference type="Gene3D" id="3.40.1280.10">
    <property type="match status" value="1"/>
</dbReference>
<name>A0A127F858_STEDE</name>
<evidence type="ECO:0000256" key="9">
    <source>
        <dbReference type="ARBA" id="ARBA00022691"/>
    </source>
</evidence>
<dbReference type="Pfam" id="PF20260">
    <property type="entry name" value="PUA_4"/>
    <property type="match status" value="1"/>
</dbReference>
<dbReference type="AlphaFoldDB" id="A0A127F858"/>
<dbReference type="SUPFAM" id="SSF75217">
    <property type="entry name" value="alpha/beta knot"/>
    <property type="match status" value="1"/>
</dbReference>
<comment type="similarity">
    <text evidence="2 12">Belongs to the RNA methyltransferase RsmE family.</text>
</comment>
<dbReference type="Pfam" id="PF04452">
    <property type="entry name" value="Methyltrans_RNA"/>
    <property type="match status" value="1"/>
</dbReference>
<dbReference type="InterPro" id="IPR029026">
    <property type="entry name" value="tRNA_m1G_MTases_N"/>
</dbReference>
<organism evidence="15 16">
    <name type="scientific">Steroidobacter denitrificans</name>
    <dbReference type="NCBI Taxonomy" id="465721"/>
    <lineage>
        <taxon>Bacteria</taxon>
        <taxon>Pseudomonadati</taxon>
        <taxon>Pseudomonadota</taxon>
        <taxon>Gammaproteobacteria</taxon>
        <taxon>Steroidobacterales</taxon>
        <taxon>Steroidobacteraceae</taxon>
        <taxon>Steroidobacter</taxon>
    </lineage>
</organism>
<dbReference type="GO" id="GO:0005737">
    <property type="term" value="C:cytoplasm"/>
    <property type="evidence" value="ECO:0007669"/>
    <property type="project" value="UniProtKB-SubCell"/>
</dbReference>
<evidence type="ECO:0000256" key="3">
    <source>
        <dbReference type="ARBA" id="ARBA00012328"/>
    </source>
</evidence>
<evidence type="ECO:0000256" key="11">
    <source>
        <dbReference type="ARBA" id="ARBA00047944"/>
    </source>
</evidence>
<evidence type="ECO:0000256" key="4">
    <source>
        <dbReference type="ARBA" id="ARBA00013673"/>
    </source>
</evidence>
<evidence type="ECO:0000256" key="1">
    <source>
        <dbReference type="ARBA" id="ARBA00004496"/>
    </source>
</evidence>
<sequence>MRLNRVFCEGPLASGAELDLPAAGAYHIVRVLRLREGAPLAVFDGKGAEFHAEISRLDKRKVTLRLLERISRISESMLNITLVQGVSRGDRMDWTLQKATELGVTAIVPVLSARSVVRLDEEQMRKKQAHWRGIIIGAAEQSGRTRIPALAPSMRLRDYLIQSRKSGLRIVLSPSARTSLASLGNQPNQVELLIGPEGGLDDEETMAAQRAGFRPVHLGPRVLRTETASVVTLSILQALWGDLR</sequence>
<evidence type="ECO:0000256" key="6">
    <source>
        <dbReference type="ARBA" id="ARBA00022552"/>
    </source>
</evidence>
<evidence type="ECO:0000313" key="16">
    <source>
        <dbReference type="Proteomes" id="UP000070250"/>
    </source>
</evidence>
<dbReference type="EMBL" id="CP011971">
    <property type="protein sequence ID" value="AMN45798.1"/>
    <property type="molecule type" value="Genomic_DNA"/>
</dbReference>
<gene>
    <name evidence="15" type="ORF">ACG33_01480</name>
</gene>
<evidence type="ECO:0000256" key="7">
    <source>
        <dbReference type="ARBA" id="ARBA00022603"/>
    </source>
</evidence>
<dbReference type="InterPro" id="IPR015947">
    <property type="entry name" value="PUA-like_sf"/>
</dbReference>
<dbReference type="GO" id="GO:0070042">
    <property type="term" value="F:rRNA (uridine-N3-)-methyltransferase activity"/>
    <property type="evidence" value="ECO:0007669"/>
    <property type="project" value="TreeGrafter"/>
</dbReference>
<keyword evidence="8 12" id="KW-0808">Transferase</keyword>
<comment type="function">
    <text evidence="10 12">Specifically methylates the N3 position of the uracil ring of uridine 1498 (m3U1498) in 16S rRNA. Acts on the fully assembled 30S ribosomal subunit.</text>
</comment>
<dbReference type="NCBIfam" id="NF008692">
    <property type="entry name" value="PRK11713.1-5"/>
    <property type="match status" value="1"/>
</dbReference>
<keyword evidence="9 12" id="KW-0949">S-adenosyl-L-methionine</keyword>
<keyword evidence="6 12" id="KW-0698">rRNA processing</keyword>
<accession>A0A127F858</accession>
<dbReference type="Gene3D" id="2.40.240.20">
    <property type="entry name" value="Hypothetical PUA domain-like, domain 1"/>
    <property type="match status" value="1"/>
</dbReference>
<evidence type="ECO:0000259" key="13">
    <source>
        <dbReference type="Pfam" id="PF04452"/>
    </source>
</evidence>
<reference evidence="15 16" key="1">
    <citation type="submission" date="2015-06" db="EMBL/GenBank/DDBJ databases">
        <title>A Comprehensive Approach to Explore the Metabolic and Phylogenetic Diversity of Bacterial Steroid Degradation in the Environment: Testosterone as an Example.</title>
        <authorList>
            <person name="Yang F.-C."/>
            <person name="Chen Y.-L."/>
            <person name="Yu C.-P."/>
            <person name="Tang S.-L."/>
            <person name="Wang P.-H."/>
            <person name="Ismail W."/>
            <person name="Wang C.-H."/>
            <person name="Yang C.-Y."/>
            <person name="Chiang Y.-R."/>
        </authorList>
    </citation>
    <scope>NUCLEOTIDE SEQUENCE [LARGE SCALE GENOMIC DNA]</scope>
    <source>
        <strain evidence="15 16">DSM 18526</strain>
    </source>
</reference>
<dbReference type="InterPro" id="IPR046887">
    <property type="entry name" value="RsmE_PUA-like"/>
</dbReference>
<evidence type="ECO:0000313" key="15">
    <source>
        <dbReference type="EMBL" id="AMN45798.1"/>
    </source>
</evidence>
<dbReference type="InterPro" id="IPR046886">
    <property type="entry name" value="RsmE_MTase_dom"/>
</dbReference>
<dbReference type="OrthoDB" id="9815641at2"/>
<dbReference type="PIRSF" id="PIRSF015601">
    <property type="entry name" value="MTase_slr0722"/>
    <property type="match status" value="1"/>
</dbReference>
<evidence type="ECO:0000256" key="2">
    <source>
        <dbReference type="ARBA" id="ARBA00005528"/>
    </source>
</evidence>
<keyword evidence="5 12" id="KW-0963">Cytoplasm</keyword>
<dbReference type="PATRIC" id="fig|465721.4.peg.323"/>
<dbReference type="PANTHER" id="PTHR30027:SF3">
    <property type="entry name" value="16S RRNA (URACIL(1498)-N(3))-METHYLTRANSFERASE"/>
    <property type="match status" value="1"/>
</dbReference>
<dbReference type="KEGG" id="sdf:ACG33_01480"/>
<dbReference type="CDD" id="cd18084">
    <property type="entry name" value="RsmE-like"/>
    <property type="match status" value="1"/>
</dbReference>
<feature type="domain" description="Ribosomal RNA small subunit methyltransferase E PUA-like" evidence="14">
    <location>
        <begin position="27"/>
        <end position="66"/>
    </location>
</feature>
<protein>
    <recommendedName>
        <fullName evidence="4 12">Ribosomal RNA small subunit methyltransferase E</fullName>
        <ecNumber evidence="3 12">2.1.1.193</ecNumber>
    </recommendedName>
</protein>
<dbReference type="InterPro" id="IPR029028">
    <property type="entry name" value="Alpha/beta_knot_MTases"/>
</dbReference>
<evidence type="ECO:0000256" key="12">
    <source>
        <dbReference type="PIRNR" id="PIRNR015601"/>
    </source>
</evidence>
<comment type="catalytic activity">
    <reaction evidence="11 12">
        <text>uridine(1498) in 16S rRNA + S-adenosyl-L-methionine = N(3)-methyluridine(1498) in 16S rRNA + S-adenosyl-L-homocysteine + H(+)</text>
        <dbReference type="Rhea" id="RHEA:42920"/>
        <dbReference type="Rhea" id="RHEA-COMP:10283"/>
        <dbReference type="Rhea" id="RHEA-COMP:10284"/>
        <dbReference type="ChEBI" id="CHEBI:15378"/>
        <dbReference type="ChEBI" id="CHEBI:57856"/>
        <dbReference type="ChEBI" id="CHEBI:59789"/>
        <dbReference type="ChEBI" id="CHEBI:65315"/>
        <dbReference type="ChEBI" id="CHEBI:74502"/>
        <dbReference type="EC" id="2.1.1.193"/>
    </reaction>
</comment>
<dbReference type="InterPro" id="IPR006700">
    <property type="entry name" value="RsmE"/>
</dbReference>
<evidence type="ECO:0000256" key="5">
    <source>
        <dbReference type="ARBA" id="ARBA00022490"/>
    </source>
</evidence>
<dbReference type="NCBIfam" id="TIGR00046">
    <property type="entry name" value="RsmE family RNA methyltransferase"/>
    <property type="match status" value="1"/>
</dbReference>
<dbReference type="RefSeq" id="WP_066918095.1">
    <property type="nucleotide sequence ID" value="NZ_CP011971.1"/>
</dbReference>
<dbReference type="GO" id="GO:0070475">
    <property type="term" value="P:rRNA base methylation"/>
    <property type="evidence" value="ECO:0007669"/>
    <property type="project" value="TreeGrafter"/>
</dbReference>
<dbReference type="EC" id="2.1.1.193" evidence="3 12"/>
<evidence type="ECO:0000256" key="8">
    <source>
        <dbReference type="ARBA" id="ARBA00022679"/>
    </source>
</evidence>
<dbReference type="SUPFAM" id="SSF88697">
    <property type="entry name" value="PUA domain-like"/>
    <property type="match status" value="1"/>
</dbReference>
<dbReference type="Proteomes" id="UP000070250">
    <property type="component" value="Chromosome"/>
</dbReference>
<dbReference type="PANTHER" id="PTHR30027">
    <property type="entry name" value="RIBOSOMAL RNA SMALL SUBUNIT METHYLTRANSFERASE E"/>
    <property type="match status" value="1"/>
</dbReference>
<proteinExistence type="inferred from homology"/>
<feature type="domain" description="Ribosomal RNA small subunit methyltransferase E methyltransferase" evidence="13">
    <location>
        <begin position="75"/>
        <end position="237"/>
    </location>
</feature>